<evidence type="ECO:0000313" key="1">
    <source>
        <dbReference type="EMBL" id="CAE8617699.1"/>
    </source>
</evidence>
<comment type="caution">
    <text evidence="1">The sequence shown here is derived from an EMBL/GenBank/DDBJ whole genome shotgun (WGS) entry which is preliminary data.</text>
</comment>
<organism evidence="1 2">
    <name type="scientific">Polarella glacialis</name>
    <name type="common">Dinoflagellate</name>
    <dbReference type="NCBI Taxonomy" id="89957"/>
    <lineage>
        <taxon>Eukaryota</taxon>
        <taxon>Sar</taxon>
        <taxon>Alveolata</taxon>
        <taxon>Dinophyceae</taxon>
        <taxon>Suessiales</taxon>
        <taxon>Suessiaceae</taxon>
        <taxon>Polarella</taxon>
    </lineage>
</organism>
<keyword evidence="2" id="KW-1185">Reference proteome</keyword>
<protein>
    <submittedName>
        <fullName evidence="1">Uncharacterized protein</fullName>
    </submittedName>
</protein>
<feature type="non-terminal residue" evidence="1">
    <location>
        <position position="1"/>
    </location>
</feature>
<name>A0A813FUL6_POLGL</name>
<dbReference type="EMBL" id="CAJNNV010026255">
    <property type="protein sequence ID" value="CAE8617699.1"/>
    <property type="molecule type" value="Genomic_DNA"/>
</dbReference>
<sequence>ESNSISEYGEACCEARATAAKQRFGRQCGANPGPLAALPRLVPDDSDSYSSTLLRELAKGRLVHEDAEDLCLADAALHRGEAGPAARLRCQQLLEGYLDALQGFRETELFTSSVTLHSFSSHLSPLVRMPISGPARIFILV</sequence>
<reference evidence="1" key="1">
    <citation type="submission" date="2021-02" db="EMBL/GenBank/DDBJ databases">
        <authorList>
            <person name="Dougan E. K."/>
            <person name="Rhodes N."/>
            <person name="Thang M."/>
            <person name="Chan C."/>
        </authorList>
    </citation>
    <scope>NUCLEOTIDE SEQUENCE</scope>
</reference>
<accession>A0A813FUL6</accession>
<dbReference type="AlphaFoldDB" id="A0A813FUL6"/>
<dbReference type="Proteomes" id="UP000654075">
    <property type="component" value="Unassembled WGS sequence"/>
</dbReference>
<evidence type="ECO:0000313" key="2">
    <source>
        <dbReference type="Proteomes" id="UP000654075"/>
    </source>
</evidence>
<gene>
    <name evidence="1" type="ORF">PGLA1383_LOCUS35359</name>
</gene>
<proteinExistence type="predicted"/>